<name>A0ABW4WVZ6_9BACT</name>
<dbReference type="Pfam" id="PF06835">
    <property type="entry name" value="LptC"/>
    <property type="match status" value="1"/>
</dbReference>
<accession>A0ABW4WVZ6</accession>
<evidence type="ECO:0000313" key="2">
    <source>
        <dbReference type="Proteomes" id="UP001597369"/>
    </source>
</evidence>
<organism evidence="1 2">
    <name type="scientific">Pontibacter silvestris</name>
    <dbReference type="NCBI Taxonomy" id="2305183"/>
    <lineage>
        <taxon>Bacteria</taxon>
        <taxon>Pseudomonadati</taxon>
        <taxon>Bacteroidota</taxon>
        <taxon>Cytophagia</taxon>
        <taxon>Cytophagales</taxon>
        <taxon>Hymenobacteraceae</taxon>
        <taxon>Pontibacter</taxon>
    </lineage>
</organism>
<dbReference type="Proteomes" id="UP001597369">
    <property type="component" value="Unassembled WGS sequence"/>
</dbReference>
<dbReference type="RefSeq" id="WP_229960735.1">
    <property type="nucleotide sequence ID" value="NZ_JAJJWI010000008.1"/>
</dbReference>
<dbReference type="Gene3D" id="2.60.450.10">
    <property type="entry name" value="Lipopolysaccharide (LPS) transport protein A like domain"/>
    <property type="match status" value="1"/>
</dbReference>
<dbReference type="InterPro" id="IPR010664">
    <property type="entry name" value="LipoPS_assembly_LptC-rel"/>
</dbReference>
<sequence>MRKAWIVGIITILAFTGFGCEKELKDPDKEIKYSGPLMENKDVVTLYSDSAKLLMKLQAPVQQQFENGNIIFPDGLYIEFYDKPGQLTSTLRANYGEQQQNKNFYIVRGNVIMDNLERKQKLETEELFWDRNKDRLYTEKFVTVTTPEKVVMGHGLETNQQFFPYTFHKVTGSFYLDEE</sequence>
<dbReference type="NCBIfam" id="TIGR04409">
    <property type="entry name" value="LptC_YrbK"/>
    <property type="match status" value="1"/>
</dbReference>
<gene>
    <name evidence="1" type="primary">lptC</name>
    <name evidence="1" type="ORF">ACFSKU_07815</name>
</gene>
<evidence type="ECO:0000313" key="1">
    <source>
        <dbReference type="EMBL" id="MFD2066787.1"/>
    </source>
</evidence>
<dbReference type="InterPro" id="IPR026265">
    <property type="entry name" value="LptC"/>
</dbReference>
<reference evidence="2" key="1">
    <citation type="journal article" date="2019" name="Int. J. Syst. Evol. Microbiol.">
        <title>The Global Catalogue of Microorganisms (GCM) 10K type strain sequencing project: providing services to taxonomists for standard genome sequencing and annotation.</title>
        <authorList>
            <consortium name="The Broad Institute Genomics Platform"/>
            <consortium name="The Broad Institute Genome Sequencing Center for Infectious Disease"/>
            <person name="Wu L."/>
            <person name="Ma J."/>
        </authorList>
    </citation>
    <scope>NUCLEOTIDE SEQUENCE [LARGE SCALE GENOMIC DNA]</scope>
    <source>
        <strain evidence="2">JCM 16545</strain>
    </source>
</reference>
<dbReference type="PROSITE" id="PS51257">
    <property type="entry name" value="PROKAR_LIPOPROTEIN"/>
    <property type="match status" value="1"/>
</dbReference>
<dbReference type="EMBL" id="JBHUHV010000022">
    <property type="protein sequence ID" value="MFD2066787.1"/>
    <property type="molecule type" value="Genomic_DNA"/>
</dbReference>
<keyword evidence="2" id="KW-1185">Reference proteome</keyword>
<comment type="caution">
    <text evidence="1">The sequence shown here is derived from an EMBL/GenBank/DDBJ whole genome shotgun (WGS) entry which is preliminary data.</text>
</comment>
<proteinExistence type="predicted"/>
<protein>
    <submittedName>
        <fullName evidence="1">LPS export ABC transporter periplasmic protein LptC</fullName>
    </submittedName>
</protein>